<keyword evidence="2" id="KW-1185">Reference proteome</keyword>
<reference evidence="1" key="1">
    <citation type="submission" date="2021-06" db="EMBL/GenBank/DDBJ databases">
        <authorList>
            <person name="Kallberg Y."/>
            <person name="Tangrot J."/>
            <person name="Rosling A."/>
        </authorList>
    </citation>
    <scope>NUCLEOTIDE SEQUENCE</scope>
    <source>
        <strain evidence="1">MA461A</strain>
    </source>
</reference>
<name>A0ACA9R176_9GLOM</name>
<accession>A0ACA9R176</accession>
<organism evidence="1 2">
    <name type="scientific">Racocetra persica</name>
    <dbReference type="NCBI Taxonomy" id="160502"/>
    <lineage>
        <taxon>Eukaryota</taxon>
        <taxon>Fungi</taxon>
        <taxon>Fungi incertae sedis</taxon>
        <taxon>Mucoromycota</taxon>
        <taxon>Glomeromycotina</taxon>
        <taxon>Glomeromycetes</taxon>
        <taxon>Diversisporales</taxon>
        <taxon>Gigasporaceae</taxon>
        <taxon>Racocetra</taxon>
    </lineage>
</organism>
<feature type="non-terminal residue" evidence="1">
    <location>
        <position position="1"/>
    </location>
</feature>
<evidence type="ECO:0000313" key="1">
    <source>
        <dbReference type="EMBL" id="CAG8772251.1"/>
    </source>
</evidence>
<proteinExistence type="predicted"/>
<gene>
    <name evidence="1" type="ORF">RPERSI_LOCUS16550</name>
</gene>
<sequence>DSVANNSYSMDNHQNISELYVVLLTGLAFATLNLFALFM</sequence>
<dbReference type="Proteomes" id="UP000789920">
    <property type="component" value="Unassembled WGS sequence"/>
</dbReference>
<evidence type="ECO:0000313" key="2">
    <source>
        <dbReference type="Proteomes" id="UP000789920"/>
    </source>
</evidence>
<comment type="caution">
    <text evidence="1">The sequence shown here is derived from an EMBL/GenBank/DDBJ whole genome shotgun (WGS) entry which is preliminary data.</text>
</comment>
<protein>
    <submittedName>
        <fullName evidence="1">33373_t:CDS:1</fullName>
    </submittedName>
</protein>
<dbReference type="EMBL" id="CAJVQC010041101">
    <property type="protein sequence ID" value="CAG8772251.1"/>
    <property type="molecule type" value="Genomic_DNA"/>
</dbReference>